<reference evidence="6 7" key="1">
    <citation type="submission" date="2014-12" db="EMBL/GenBank/DDBJ databases">
        <title>Partial genome sequence of Streptococcus constellatus KCOM 1650 (= ChDC B144).</title>
        <authorList>
            <person name="Kook J.-K."/>
            <person name="Park S.-N."/>
            <person name="Lim Y.K."/>
            <person name="Jo E."/>
        </authorList>
    </citation>
    <scope>NUCLEOTIDE SEQUENCE [LARGE SCALE GENOMIC DNA]</scope>
    <source>
        <strain evidence="6 7">KCOM 1650</strain>
    </source>
</reference>
<dbReference type="InterPro" id="IPR036390">
    <property type="entry name" value="WH_DNA-bd_sf"/>
</dbReference>
<dbReference type="Pfam" id="PF13545">
    <property type="entry name" value="HTH_Crp_2"/>
    <property type="match status" value="1"/>
</dbReference>
<dbReference type="PROSITE" id="PS50042">
    <property type="entry name" value="CNMP_BINDING_3"/>
    <property type="match status" value="1"/>
</dbReference>
<dbReference type="InterPro" id="IPR036388">
    <property type="entry name" value="WH-like_DNA-bd_sf"/>
</dbReference>
<dbReference type="Gene3D" id="1.10.10.10">
    <property type="entry name" value="Winged helix-like DNA-binding domain superfamily/Winged helix DNA-binding domain"/>
    <property type="match status" value="1"/>
</dbReference>
<comment type="caution">
    <text evidence="6">The sequence shown here is derived from an EMBL/GenBank/DDBJ whole genome shotgun (WGS) entry which is preliminary data.</text>
</comment>
<sequence>MINKEHYRYIREHPAFENLPVEFFDKIAVEIQFRKVPKGQIIFFSGDKRERLFLIYKGYVRIEQYDQTDSFNYIDYVKENTMFPYGGMFEDKDYHYSGISVTDLEYFSIPVDLYEYYSKQIIEQMLFITHKLSNILRFHELRLRNSVLASATERVIQAISILCIDFCQYRDDIPFALSMKELAKLGATTRETVNQVLKKLTEENIIQYNRKKLVFLNKEYFLKYFEDM</sequence>
<evidence type="ECO:0000259" key="5">
    <source>
        <dbReference type="PROSITE" id="PS51063"/>
    </source>
</evidence>
<dbReference type="Proteomes" id="UP000031339">
    <property type="component" value="Unassembled WGS sequence"/>
</dbReference>
<proteinExistence type="predicted"/>
<dbReference type="OrthoDB" id="9810708at2"/>
<dbReference type="InterPro" id="IPR018490">
    <property type="entry name" value="cNMP-bd_dom_sf"/>
</dbReference>
<keyword evidence="2" id="KW-0238">DNA-binding</keyword>
<dbReference type="InterPro" id="IPR012318">
    <property type="entry name" value="HTH_CRP"/>
</dbReference>
<organism evidence="6 7">
    <name type="scientific">Streptococcus constellatus</name>
    <dbReference type="NCBI Taxonomy" id="76860"/>
    <lineage>
        <taxon>Bacteria</taxon>
        <taxon>Bacillati</taxon>
        <taxon>Bacillota</taxon>
        <taxon>Bacilli</taxon>
        <taxon>Lactobacillales</taxon>
        <taxon>Streptococcaceae</taxon>
        <taxon>Streptococcus</taxon>
        <taxon>Streptococcus anginosus group</taxon>
    </lineage>
</organism>
<dbReference type="RefSeq" id="WP_039676808.1">
    <property type="nucleotide sequence ID" value="NZ_CP029207.1"/>
</dbReference>
<feature type="domain" description="HTH crp-type" evidence="5">
    <location>
        <begin position="149"/>
        <end position="219"/>
    </location>
</feature>
<dbReference type="STRING" id="862969.SCI_0593"/>
<evidence type="ECO:0000256" key="1">
    <source>
        <dbReference type="ARBA" id="ARBA00023015"/>
    </source>
</evidence>
<accession>A0A0C1KHC9</accession>
<evidence type="ECO:0000256" key="3">
    <source>
        <dbReference type="ARBA" id="ARBA00023163"/>
    </source>
</evidence>
<evidence type="ECO:0000313" key="6">
    <source>
        <dbReference type="EMBL" id="KIC78297.1"/>
    </source>
</evidence>
<dbReference type="EMBL" id="JWIY01000001">
    <property type="protein sequence ID" value="KIC78297.1"/>
    <property type="molecule type" value="Genomic_DNA"/>
</dbReference>
<dbReference type="PROSITE" id="PS51063">
    <property type="entry name" value="HTH_CRP_2"/>
    <property type="match status" value="1"/>
</dbReference>
<dbReference type="SUPFAM" id="SSF46785">
    <property type="entry name" value="Winged helix' DNA-binding domain"/>
    <property type="match status" value="1"/>
</dbReference>
<name>A0A0C1KHC9_STRCV</name>
<evidence type="ECO:0000256" key="2">
    <source>
        <dbReference type="ARBA" id="ARBA00023125"/>
    </source>
</evidence>
<dbReference type="AlphaFoldDB" id="A0A0C1KHC9"/>
<evidence type="ECO:0000259" key="4">
    <source>
        <dbReference type="PROSITE" id="PS50042"/>
    </source>
</evidence>
<keyword evidence="1" id="KW-0805">Transcription regulation</keyword>
<dbReference type="GO" id="GO:0006355">
    <property type="term" value="P:regulation of DNA-templated transcription"/>
    <property type="evidence" value="ECO:0007669"/>
    <property type="project" value="InterPro"/>
</dbReference>
<dbReference type="Gene3D" id="2.60.120.10">
    <property type="entry name" value="Jelly Rolls"/>
    <property type="match status" value="1"/>
</dbReference>
<dbReference type="SUPFAM" id="SSF51206">
    <property type="entry name" value="cAMP-binding domain-like"/>
    <property type="match status" value="1"/>
</dbReference>
<keyword evidence="3" id="KW-0804">Transcription</keyword>
<dbReference type="Pfam" id="PF00027">
    <property type="entry name" value="cNMP_binding"/>
    <property type="match status" value="1"/>
</dbReference>
<dbReference type="InterPro" id="IPR000595">
    <property type="entry name" value="cNMP-bd_dom"/>
</dbReference>
<gene>
    <name evidence="6" type="ORF">RN79_01615</name>
</gene>
<dbReference type="SMART" id="SM00419">
    <property type="entry name" value="HTH_CRP"/>
    <property type="match status" value="1"/>
</dbReference>
<evidence type="ECO:0000313" key="7">
    <source>
        <dbReference type="Proteomes" id="UP000031339"/>
    </source>
</evidence>
<dbReference type="GO" id="GO:0003677">
    <property type="term" value="F:DNA binding"/>
    <property type="evidence" value="ECO:0007669"/>
    <property type="project" value="UniProtKB-KW"/>
</dbReference>
<dbReference type="eggNOG" id="COG0664">
    <property type="taxonomic scope" value="Bacteria"/>
</dbReference>
<dbReference type="InterPro" id="IPR014710">
    <property type="entry name" value="RmlC-like_jellyroll"/>
</dbReference>
<dbReference type="CDD" id="cd00038">
    <property type="entry name" value="CAP_ED"/>
    <property type="match status" value="1"/>
</dbReference>
<feature type="domain" description="Cyclic nucleotide-binding" evidence="4">
    <location>
        <begin position="15"/>
        <end position="115"/>
    </location>
</feature>
<protein>
    <submittedName>
        <fullName evidence="6">Crp/Fnr family transcriptional regulator</fullName>
    </submittedName>
</protein>